<dbReference type="PROSITE" id="PS50931">
    <property type="entry name" value="HTH_LYSR"/>
    <property type="match status" value="1"/>
</dbReference>
<accession>A0A0P1IJS3</accession>
<dbReference type="InterPro" id="IPR036388">
    <property type="entry name" value="WH-like_DNA-bd_sf"/>
</dbReference>
<dbReference type="GO" id="GO:0000976">
    <property type="term" value="F:transcription cis-regulatory region binding"/>
    <property type="evidence" value="ECO:0007669"/>
    <property type="project" value="TreeGrafter"/>
</dbReference>
<dbReference type="SUPFAM" id="SSF53850">
    <property type="entry name" value="Periplasmic binding protein-like II"/>
    <property type="match status" value="1"/>
</dbReference>
<organism evidence="6 7">
    <name type="scientific">Ruegeria denitrificans</name>
    <dbReference type="NCBI Taxonomy" id="1715692"/>
    <lineage>
        <taxon>Bacteria</taxon>
        <taxon>Pseudomonadati</taxon>
        <taxon>Pseudomonadota</taxon>
        <taxon>Alphaproteobacteria</taxon>
        <taxon>Rhodobacterales</taxon>
        <taxon>Roseobacteraceae</taxon>
        <taxon>Ruegeria</taxon>
    </lineage>
</organism>
<feature type="domain" description="HTH lysR-type" evidence="5">
    <location>
        <begin position="10"/>
        <end position="66"/>
    </location>
</feature>
<reference evidence="7" key="1">
    <citation type="submission" date="2015-09" db="EMBL/GenBank/DDBJ databases">
        <authorList>
            <person name="Rodrigo-Torres L."/>
            <person name="Arahal D.R."/>
        </authorList>
    </citation>
    <scope>NUCLEOTIDE SEQUENCE [LARGE SCALE GENOMIC DNA]</scope>
    <source>
        <strain evidence="7">CECT 5091</strain>
    </source>
</reference>
<dbReference type="Gene3D" id="3.40.190.290">
    <property type="match status" value="1"/>
</dbReference>
<protein>
    <submittedName>
        <fullName evidence="6">Cyn operon transcriptional activator</fullName>
    </submittedName>
</protein>
<dbReference type="Pfam" id="PF00126">
    <property type="entry name" value="HTH_1"/>
    <property type="match status" value="1"/>
</dbReference>
<dbReference type="EMBL" id="CYUD01000018">
    <property type="protein sequence ID" value="CUK17907.1"/>
    <property type="molecule type" value="Genomic_DNA"/>
</dbReference>
<evidence type="ECO:0000259" key="5">
    <source>
        <dbReference type="PROSITE" id="PS50931"/>
    </source>
</evidence>
<evidence type="ECO:0000313" key="6">
    <source>
        <dbReference type="EMBL" id="CUK17907.1"/>
    </source>
</evidence>
<dbReference type="GO" id="GO:0003700">
    <property type="term" value="F:DNA-binding transcription factor activity"/>
    <property type="evidence" value="ECO:0007669"/>
    <property type="project" value="InterPro"/>
</dbReference>
<gene>
    <name evidence="6" type="primary">cynR_5</name>
    <name evidence="6" type="ORF">RUE5091_04179</name>
</gene>
<keyword evidence="7" id="KW-1185">Reference proteome</keyword>
<dbReference type="PANTHER" id="PTHR30126:SF98">
    <property type="entry name" value="HTH-TYPE TRANSCRIPTIONAL ACTIVATOR BAUR"/>
    <property type="match status" value="1"/>
</dbReference>
<evidence type="ECO:0000256" key="1">
    <source>
        <dbReference type="ARBA" id="ARBA00009437"/>
    </source>
</evidence>
<name>A0A0P1IJS3_9RHOB</name>
<dbReference type="Gene3D" id="1.10.10.10">
    <property type="entry name" value="Winged helix-like DNA-binding domain superfamily/Winged helix DNA-binding domain"/>
    <property type="match status" value="1"/>
</dbReference>
<keyword evidence="3" id="KW-0238">DNA-binding</keyword>
<dbReference type="RefSeq" id="WP_058283795.1">
    <property type="nucleotide sequence ID" value="NZ_CYUD01000018.1"/>
</dbReference>
<dbReference type="SUPFAM" id="SSF46785">
    <property type="entry name" value="Winged helix' DNA-binding domain"/>
    <property type="match status" value="1"/>
</dbReference>
<dbReference type="PANTHER" id="PTHR30126">
    <property type="entry name" value="HTH-TYPE TRANSCRIPTIONAL REGULATOR"/>
    <property type="match status" value="1"/>
</dbReference>
<keyword evidence="4" id="KW-0804">Transcription</keyword>
<sequence length="304" mass="33392">MLPPSLSKSDVHLLYVFSVVVESRGFSAAQIALNVSASTISRQISDLETRLGIRLCQRGRKGFRLTDKGEIVYSASQNLFASLEHFGEVVAETRGKLVGRLSVAAIDNWVHSDNTPVMRALTKFTQIAPEVSLELHSLPPDNIEIAVQDGQVSVGVGVFHKHKPGLIYEPLETENIGLYCGRGHPLFDATTLTDVEKLLPTANYCKRAYLNEDQVAPISSGLQSNASAHQIEGVAMLVLTGNYIGYLPEGFADTWVREDRLRSVGDGRFDLKSEIELVRKRGEEPNLVGKTFIQLLKGTTPFSN</sequence>
<proteinExistence type="inferred from homology"/>
<dbReference type="Proteomes" id="UP000051260">
    <property type="component" value="Unassembled WGS sequence"/>
</dbReference>
<keyword evidence="2" id="KW-0805">Transcription regulation</keyword>
<dbReference type="STRING" id="1715692.RUE5091_04179"/>
<dbReference type="OrthoDB" id="7506954at2"/>
<evidence type="ECO:0000313" key="7">
    <source>
        <dbReference type="Proteomes" id="UP000051260"/>
    </source>
</evidence>
<dbReference type="AlphaFoldDB" id="A0A0P1IJS3"/>
<dbReference type="InterPro" id="IPR000847">
    <property type="entry name" value="LysR_HTH_N"/>
</dbReference>
<evidence type="ECO:0000256" key="2">
    <source>
        <dbReference type="ARBA" id="ARBA00023015"/>
    </source>
</evidence>
<evidence type="ECO:0000256" key="4">
    <source>
        <dbReference type="ARBA" id="ARBA00023163"/>
    </source>
</evidence>
<dbReference type="Pfam" id="PF03466">
    <property type="entry name" value="LysR_substrate"/>
    <property type="match status" value="1"/>
</dbReference>
<evidence type="ECO:0000256" key="3">
    <source>
        <dbReference type="ARBA" id="ARBA00023125"/>
    </source>
</evidence>
<dbReference type="InterPro" id="IPR036390">
    <property type="entry name" value="WH_DNA-bd_sf"/>
</dbReference>
<comment type="similarity">
    <text evidence="1">Belongs to the LysR transcriptional regulatory family.</text>
</comment>
<dbReference type="CDD" id="cd05466">
    <property type="entry name" value="PBP2_LTTR_substrate"/>
    <property type="match status" value="1"/>
</dbReference>
<dbReference type="InterPro" id="IPR005119">
    <property type="entry name" value="LysR_subst-bd"/>
</dbReference>